<organism evidence="1 2">
    <name type="scientific">Camellia lanceoleosa</name>
    <dbReference type="NCBI Taxonomy" id="1840588"/>
    <lineage>
        <taxon>Eukaryota</taxon>
        <taxon>Viridiplantae</taxon>
        <taxon>Streptophyta</taxon>
        <taxon>Embryophyta</taxon>
        <taxon>Tracheophyta</taxon>
        <taxon>Spermatophyta</taxon>
        <taxon>Magnoliopsida</taxon>
        <taxon>eudicotyledons</taxon>
        <taxon>Gunneridae</taxon>
        <taxon>Pentapetalae</taxon>
        <taxon>asterids</taxon>
        <taxon>Ericales</taxon>
        <taxon>Theaceae</taxon>
        <taxon>Camellia</taxon>
    </lineage>
</organism>
<reference evidence="1 2" key="1">
    <citation type="journal article" date="2022" name="Plant J.">
        <title>Chromosome-level genome of Camellia lanceoleosa provides a valuable resource for understanding genome evolution and self-incompatibility.</title>
        <authorList>
            <person name="Gong W."/>
            <person name="Xiao S."/>
            <person name="Wang L."/>
            <person name="Liao Z."/>
            <person name="Chang Y."/>
            <person name="Mo W."/>
            <person name="Hu G."/>
            <person name="Li W."/>
            <person name="Zhao G."/>
            <person name="Zhu H."/>
            <person name="Hu X."/>
            <person name="Ji K."/>
            <person name="Xiang X."/>
            <person name="Song Q."/>
            <person name="Yuan D."/>
            <person name="Jin S."/>
            <person name="Zhang L."/>
        </authorList>
    </citation>
    <scope>NUCLEOTIDE SEQUENCE [LARGE SCALE GENOMIC DNA]</scope>
    <source>
        <strain evidence="1">SQ_2022a</strain>
    </source>
</reference>
<evidence type="ECO:0000313" key="2">
    <source>
        <dbReference type="Proteomes" id="UP001060215"/>
    </source>
</evidence>
<name>A0ACC0H4P2_9ERIC</name>
<proteinExistence type="predicted"/>
<sequence>MLQKAGIRAKAVLVAKIYNKGLIISCQSNQGHTSGEASNLMTVDAERIGDFGWYIHDPWMAVLNVFLGLAILYKNLGFASFAALVAIGLVMLANFPLGSLQEKFQEKLMEWKDKRMKAASEVLRNIRILKLQAWEMKFLSKIIELTNVEAGWLRKSLYTIAITTFVFWVAPTFVSMVTFGACMLLGIPLESGKVLSSLAIFRILRGPIYSLPDTFTFIYQTKVSLDQIASFLRLDDLHPDAIEKLARDSSKTAIEIVDGTFSWDVTSPNPTLKDISMSASHACSLKKDLEILPFGDQTVIGERGINLSGGRARIQIARALYQDADIFLFDDPFSAVDAHIGRHLLWECLLRLLASKTVIYVTHQVEFLSASDLILVMKDGRIAQAGKYNNILNSGTNFMELVGAHQDVLSTLDSTVAKSVSENLAISEEDSSDMGSDQKLVQKEETEHGQNGKGDDIVGQRKGQCVQEEEREKSRVGLSVYWKYITTAYGGALVPFILLAQVIFQLLQIGSNYWIAWAALLLKDVAPPVSGSTLITVYVALAIGCSFCILARALLLVAAWYKSATILFNRMHFCIFRAPMSFFDATPSGRILNRLIELVFLLAGIYRPKCTGFGRSKSTWEFRLFNDRALGNYCNDVASCMEGLHRVCSCHRNLHLVAGSATIRSFDQESRFIETSVKLIDGHSRPKFYNAAALEWLCLRLYMLSAITFAFSLVFLIFASPGTIDPSK</sequence>
<dbReference type="Proteomes" id="UP001060215">
    <property type="component" value="Chromosome 7"/>
</dbReference>
<accession>A0ACC0H4P2</accession>
<keyword evidence="2" id="KW-1185">Reference proteome</keyword>
<evidence type="ECO:0000313" key="1">
    <source>
        <dbReference type="EMBL" id="KAI8007996.1"/>
    </source>
</evidence>
<comment type="caution">
    <text evidence="1">The sequence shown here is derived from an EMBL/GenBank/DDBJ whole genome shotgun (WGS) entry which is preliminary data.</text>
</comment>
<gene>
    <name evidence="1" type="ORF">LOK49_LG07G02469</name>
</gene>
<dbReference type="EMBL" id="CM045764">
    <property type="protein sequence ID" value="KAI8007996.1"/>
    <property type="molecule type" value="Genomic_DNA"/>
</dbReference>
<protein>
    <submittedName>
        <fullName evidence="1">ABC transporter C family member 3</fullName>
    </submittedName>
</protein>